<dbReference type="EMBL" id="LKET01000068">
    <property type="protein sequence ID" value="KPU42169.1"/>
    <property type="molecule type" value="Genomic_DNA"/>
</dbReference>
<dbReference type="Gene3D" id="3.40.50.300">
    <property type="entry name" value="P-loop containing nucleotide triphosphate hydrolases"/>
    <property type="match status" value="1"/>
</dbReference>
<evidence type="ECO:0000259" key="2">
    <source>
        <dbReference type="Pfam" id="PF05876"/>
    </source>
</evidence>
<evidence type="ECO:0000259" key="3">
    <source>
        <dbReference type="Pfam" id="PF20454"/>
    </source>
</evidence>
<keyword evidence="5" id="KW-1185">Reference proteome</keyword>
<evidence type="ECO:0000256" key="1">
    <source>
        <dbReference type="SAM" id="MobiDB-lite"/>
    </source>
</evidence>
<comment type="caution">
    <text evidence="4">The sequence shown here is derived from an EMBL/GenBank/DDBJ whole genome shotgun (WGS) entry which is preliminary data.</text>
</comment>
<feature type="domain" description="Phage terminase large subunit GpA ATPase" evidence="2">
    <location>
        <begin position="1"/>
        <end position="228"/>
    </location>
</feature>
<proteinExistence type="predicted"/>
<gene>
    <name evidence="4" type="ORF">OXPF_39480</name>
</gene>
<feature type="region of interest" description="Disordered" evidence="1">
    <location>
        <begin position="517"/>
        <end position="548"/>
    </location>
</feature>
<dbReference type="PATRIC" id="fig|36849.3.peg.4177"/>
<dbReference type="Proteomes" id="UP000050326">
    <property type="component" value="Unassembled WGS sequence"/>
</dbReference>
<dbReference type="InterPro" id="IPR046453">
    <property type="entry name" value="GpA_ATPase"/>
</dbReference>
<protein>
    <submittedName>
        <fullName evidence="4">Phage terminase large subunit (GpA)</fullName>
    </submittedName>
</protein>
<accession>A0A0P8W192</accession>
<dbReference type="STRING" id="36849.OXPF_39480"/>
<dbReference type="Pfam" id="PF20454">
    <property type="entry name" value="GpA_nuclease"/>
    <property type="match status" value="1"/>
</dbReference>
<evidence type="ECO:0000313" key="4">
    <source>
        <dbReference type="EMBL" id="KPU42169.1"/>
    </source>
</evidence>
<dbReference type="InterPro" id="IPR027417">
    <property type="entry name" value="P-loop_NTPase"/>
</dbReference>
<reference evidence="4 5" key="1">
    <citation type="submission" date="2015-09" db="EMBL/GenBank/DDBJ databases">
        <title>Genome sequence of Oxobacter pfennigii DSM 3222.</title>
        <authorList>
            <person name="Poehlein A."/>
            <person name="Bengelsdorf F.R."/>
            <person name="Schiel-Bengelsdorf B."/>
            <person name="Duerre P."/>
            <person name="Daniel R."/>
        </authorList>
    </citation>
    <scope>NUCLEOTIDE SEQUENCE [LARGE SCALE GENOMIC DNA]</scope>
    <source>
        <strain evidence="4 5">DSM 3222</strain>
    </source>
</reference>
<feature type="domain" description="Terminase large subunit GpA endonuclease" evidence="3">
    <location>
        <begin position="240"/>
        <end position="510"/>
    </location>
</feature>
<feature type="compositionally biased region" description="Polar residues" evidence="1">
    <location>
        <begin position="530"/>
        <end position="541"/>
    </location>
</feature>
<evidence type="ECO:0000313" key="5">
    <source>
        <dbReference type="Proteomes" id="UP000050326"/>
    </source>
</evidence>
<name>A0A0P8W192_9CLOT</name>
<dbReference type="InterPro" id="IPR046454">
    <property type="entry name" value="GpA_endonuclease"/>
</dbReference>
<organism evidence="4 5">
    <name type="scientific">Oxobacter pfennigii</name>
    <dbReference type="NCBI Taxonomy" id="36849"/>
    <lineage>
        <taxon>Bacteria</taxon>
        <taxon>Bacillati</taxon>
        <taxon>Bacillota</taxon>
        <taxon>Clostridia</taxon>
        <taxon>Eubacteriales</taxon>
        <taxon>Clostridiaceae</taxon>
        <taxon>Oxobacter</taxon>
    </lineage>
</organism>
<dbReference type="GO" id="GO:0004519">
    <property type="term" value="F:endonuclease activity"/>
    <property type="evidence" value="ECO:0007669"/>
    <property type="project" value="InterPro"/>
</dbReference>
<dbReference type="AlphaFoldDB" id="A0A0P8W192"/>
<dbReference type="GO" id="GO:0016887">
    <property type="term" value="F:ATP hydrolysis activity"/>
    <property type="evidence" value="ECO:0007669"/>
    <property type="project" value="InterPro"/>
</dbReference>
<sequence length="548" mass="63179">MDSFNDPEIEESVICKSTQIGGTEGANNMVGYIIEQDPSPTMIVYPTIDLAEWTSKNRLKPMVDLCPKLKERYHEGESKLLELQFDGMFIALSGANSPSSLASKPVRFVIMDELDKFPLSSGKEADPRKLAIERTRTYPTSKKIIKISTPTRKANPIWQEWESADDQRRYYVPCPHCGHHQTFKFKQIKWPKESTAEEAQATAYYECEECKGMIMDSHKQTMIISGKWISERKTGTRKTAFHINAIYSPWLKFGDIAYEFLKSKDFPELLMNFVNSWLAEPWEQTDVKLNSDLVLERQSEYDEGVVPDGTQLITAGVDVQRGYFYYTIRAWGTSMTSWNIAHGQAETWDQIESIMNYPFEDRYGNQYQVNLCAVDSGDRTDEVYEFCVINQEWAVPVKGSSRPLQSRYSMSTIEKVDSKAYGMRLYMVDGGQYKDMIAGRLNRPNGTGSWMVYKGCDRDYAEQICAEEKVIEKKGGIEVEVWRPKSSHAANHYLDSEVYAALAADLLHVRYLQFNNKEQQEQRPKPQPQSNFIKQESSWIQQRGRWLR</sequence>
<dbReference type="Pfam" id="PF05876">
    <property type="entry name" value="GpA_ATPase"/>
    <property type="match status" value="1"/>
</dbReference>